<dbReference type="Proteomes" id="UP001256711">
    <property type="component" value="Unassembled WGS sequence"/>
</dbReference>
<dbReference type="EMBL" id="JARQBJ010000001">
    <property type="protein sequence ID" value="MDT2809359.1"/>
    <property type="molecule type" value="Genomic_DNA"/>
</dbReference>
<gene>
    <name evidence="1" type="ORF">P7H43_02465</name>
</gene>
<evidence type="ECO:0000313" key="2">
    <source>
        <dbReference type="Proteomes" id="UP001256711"/>
    </source>
</evidence>
<accession>A0AAW8TWG3</accession>
<protein>
    <submittedName>
        <fullName evidence="1">Uncharacterized protein</fullName>
    </submittedName>
</protein>
<evidence type="ECO:0000313" key="1">
    <source>
        <dbReference type="EMBL" id="MDT2809359.1"/>
    </source>
</evidence>
<reference evidence="1" key="1">
    <citation type="submission" date="2023-03" db="EMBL/GenBank/DDBJ databases">
        <authorList>
            <person name="Shen W."/>
            <person name="Cai J."/>
        </authorList>
    </citation>
    <scope>NUCLEOTIDE SEQUENCE</scope>
    <source>
        <strain evidence="1">B226-2</strain>
    </source>
</reference>
<sequence>MFMTFITLFSLIGLLLVLGISTYAVFQYVNSESQMEKVPVRIRDERRR</sequence>
<dbReference type="AlphaFoldDB" id="A0AAW8TWG3"/>
<dbReference type="RefSeq" id="WP_311834979.1">
    <property type="nucleotide sequence ID" value="NZ_JARQBJ010000001.1"/>
</dbReference>
<name>A0AAW8TWG3_9ENTE</name>
<comment type="caution">
    <text evidence="1">The sequence shown here is derived from an EMBL/GenBank/DDBJ whole genome shotgun (WGS) entry which is preliminary data.</text>
</comment>
<organism evidence="1 2">
    <name type="scientific">Enterococcus asini</name>
    <dbReference type="NCBI Taxonomy" id="57732"/>
    <lineage>
        <taxon>Bacteria</taxon>
        <taxon>Bacillati</taxon>
        <taxon>Bacillota</taxon>
        <taxon>Bacilli</taxon>
        <taxon>Lactobacillales</taxon>
        <taxon>Enterococcaceae</taxon>
        <taxon>Enterococcus</taxon>
    </lineage>
</organism>
<proteinExistence type="predicted"/>